<evidence type="ECO:0000256" key="2">
    <source>
        <dbReference type="ARBA" id="ARBA00005351"/>
    </source>
</evidence>
<keyword evidence="6" id="KW-1185">Reference proteome</keyword>
<dbReference type="PANTHER" id="PTHR12875">
    <property type="entry name" value="GOLGI TO ER TRAFFIC PROTEIN 4 HOMOLOG"/>
    <property type="match status" value="1"/>
</dbReference>
<evidence type="ECO:0000256" key="3">
    <source>
        <dbReference type="ARBA" id="ARBA00022448"/>
    </source>
</evidence>
<dbReference type="GO" id="GO:0071818">
    <property type="term" value="C:BAT3 complex"/>
    <property type="evidence" value="ECO:0007669"/>
    <property type="project" value="TreeGrafter"/>
</dbReference>
<keyword evidence="4" id="KW-0963">Cytoplasm</keyword>
<feature type="region of interest" description="Disordered" evidence="5">
    <location>
        <begin position="345"/>
        <end position="396"/>
    </location>
</feature>
<dbReference type="InterPro" id="IPR007317">
    <property type="entry name" value="GET4"/>
</dbReference>
<sequence>MPKFDKLKQKIQTALLEKNTYEALQIYRTIRNRCKDQEQALECLDLLFDGIQHFAKGKEETTLVDLAEVYADTLVGLNVTTSEKIYLQLSTILSALPSSLSNIDASNPSNIDLRSKFTNDVFKWSRQNSSTTFRKQRGDPALHKIFAKVHWQQGAFNVARLHFLLANDPEEFSKFLIDYTTTQDITEQDESDNYGAQTVFQLLTYKKLRIAQTFFSIYCRDHPKIRDTFPFRKSPLLNFVWLLLSVLQEKNMNHFVYLLEKYNPILDGDCEYKSHLDKIAQLYFKAPSKSNKGGGMFGELLKGFFPAGSDGGGGTNDNYSADEEITSETIQRMSKSIEELHAKDFSKQNAEADKVNPRGFITEPDMFEDARDDSEGVKESSSAPNAKTKPMEMDLD</sequence>
<comment type="subcellular location">
    <subcellularLocation>
        <location evidence="1">Cytoplasm</location>
        <location evidence="1">Cytosol</location>
    </subcellularLocation>
</comment>
<dbReference type="GO" id="GO:0045048">
    <property type="term" value="P:protein insertion into ER membrane"/>
    <property type="evidence" value="ECO:0007669"/>
    <property type="project" value="InterPro"/>
</dbReference>
<accession>A0A914QKU1</accession>
<feature type="compositionally biased region" description="Basic and acidic residues" evidence="5">
    <location>
        <begin position="345"/>
        <end position="356"/>
    </location>
</feature>
<dbReference type="WBParaSite" id="PDA_v2.g382.t1">
    <property type="protein sequence ID" value="PDA_v2.g382.t1"/>
    <property type="gene ID" value="PDA_v2.g382"/>
</dbReference>
<evidence type="ECO:0000313" key="6">
    <source>
        <dbReference type="Proteomes" id="UP000887578"/>
    </source>
</evidence>
<organism evidence="6 7">
    <name type="scientific">Panagrolaimus davidi</name>
    <dbReference type="NCBI Taxonomy" id="227884"/>
    <lineage>
        <taxon>Eukaryota</taxon>
        <taxon>Metazoa</taxon>
        <taxon>Ecdysozoa</taxon>
        <taxon>Nematoda</taxon>
        <taxon>Chromadorea</taxon>
        <taxon>Rhabditida</taxon>
        <taxon>Tylenchina</taxon>
        <taxon>Panagrolaimomorpha</taxon>
        <taxon>Panagrolaimoidea</taxon>
        <taxon>Panagrolaimidae</taxon>
        <taxon>Panagrolaimus</taxon>
    </lineage>
</organism>
<dbReference type="InterPro" id="IPR011990">
    <property type="entry name" value="TPR-like_helical_dom_sf"/>
</dbReference>
<dbReference type="PANTHER" id="PTHR12875:SF0">
    <property type="entry name" value="GOLGI TO ER TRAFFIC PROTEIN 4 HOMOLOG"/>
    <property type="match status" value="1"/>
</dbReference>
<dbReference type="Gene3D" id="1.25.40.10">
    <property type="entry name" value="Tetratricopeptide repeat domain"/>
    <property type="match status" value="1"/>
</dbReference>
<evidence type="ECO:0000256" key="5">
    <source>
        <dbReference type="SAM" id="MobiDB-lite"/>
    </source>
</evidence>
<evidence type="ECO:0000313" key="7">
    <source>
        <dbReference type="WBParaSite" id="PDA_v2.g382.t1"/>
    </source>
</evidence>
<name>A0A914QKU1_9BILA</name>
<reference evidence="7" key="1">
    <citation type="submission" date="2022-11" db="UniProtKB">
        <authorList>
            <consortium name="WormBaseParasite"/>
        </authorList>
    </citation>
    <scope>IDENTIFICATION</scope>
</reference>
<dbReference type="Pfam" id="PF04190">
    <property type="entry name" value="GET4"/>
    <property type="match status" value="1"/>
</dbReference>
<evidence type="ECO:0000256" key="4">
    <source>
        <dbReference type="ARBA" id="ARBA00022490"/>
    </source>
</evidence>
<protein>
    <submittedName>
        <fullName evidence="7">Golgi to ER traffic protein 4</fullName>
    </submittedName>
</protein>
<comment type="similarity">
    <text evidence="2">Belongs to the GET4 family.</text>
</comment>
<dbReference type="Proteomes" id="UP000887578">
    <property type="component" value="Unplaced"/>
</dbReference>
<proteinExistence type="inferred from homology"/>
<dbReference type="AlphaFoldDB" id="A0A914QKU1"/>
<evidence type="ECO:0000256" key="1">
    <source>
        <dbReference type="ARBA" id="ARBA00004514"/>
    </source>
</evidence>
<dbReference type="FunFam" id="1.25.40.10:FF:000060">
    <property type="entry name" value="Golgi to ER traffic protein 4 homolog"/>
    <property type="match status" value="1"/>
</dbReference>
<keyword evidence="3" id="KW-0813">Transport</keyword>